<evidence type="ECO:0000313" key="2">
    <source>
        <dbReference type="EMBL" id="CAB1367815.1"/>
    </source>
</evidence>
<organism evidence="2 3">
    <name type="scientific">Denitratisoma oestradiolicum</name>
    <dbReference type="NCBI Taxonomy" id="311182"/>
    <lineage>
        <taxon>Bacteria</taxon>
        <taxon>Pseudomonadati</taxon>
        <taxon>Pseudomonadota</taxon>
        <taxon>Betaproteobacteria</taxon>
        <taxon>Nitrosomonadales</taxon>
        <taxon>Sterolibacteriaceae</taxon>
        <taxon>Denitratisoma</taxon>
    </lineage>
</organism>
<dbReference type="NCBIfam" id="TIGR03509">
    <property type="entry name" value="OMP_MtrB_PioB"/>
    <property type="match status" value="1"/>
</dbReference>
<sequence>MRQSNAAHPRPGAGLLIGSLRSTVTLGSVDAFSHSGARGDSAVAITLPRSPLILLMLLALVAGSRAETLPGGNGIQGSALNPGGRDPTLAPSATGLSLLKTTPSRSPSGLLYAWPDDIPSGLPLLPDWAFHLSTEFGTLSARRPQGNSSRHDHGDFSGGPVISFLGISAQQTGSGHYGTFTATALGREDASWQARFGRYGAYQLRLYIDRIPQLFSSQARSVFQGAGTGNLTLPNPLQAGTPAQLATALTAAPTFSLGFTRRNAGLDLEATPGRKLRLYFDYQQERKSGMRPLGTASSYPGAPTVELMEPIDYKTHKLATGLQWTEERVQANLGYSGSLFRNGVDTLSWDYPLAVAPALRRGRIDLYPDNEQHHVKLDLGAALPMGARLTGGLAWGRMTQNDALIAPTLNTGVLGNVDLTNWNTTEALSQKSAQARIDTRLAHLGATLPLFRDLTLNASFRHYEENNRTRYTALNPLTGQSGYLGLDGGIGTIVPGFLRVQTQNVPYGYRRDNTRLEGDYRLLGRTNITAAYEREATRGQYREFERIHEDTIRLAVNNRDLPWATIRLSYEEARRIGEGYRFDPNAGAYSSQALLTAPPGLAQLRKFDIANRRQQSLNGRINFMLQADMDLALSGRWRRNEYDAAYGRLNDSTTALNIEWNWQASPGASAYGHYGFERLRNRMAQINENPGGLTSGDPNAGGTAYPLDNLWHESSRDDAHHLGLGFRYAFAHATLESNFIHQVSRYRTRYDFASGGALISGTAANTAGDGMPDMRYRQQSLETSLRLAISRSTKLRFYHRYGRTRIQDWHYDGLPVVFANGAGVFLDAGPGKLSERLFGLFVQFSLDQGAALDD</sequence>
<proteinExistence type="predicted"/>
<accession>A0A6S6XSU9</accession>
<dbReference type="AlphaFoldDB" id="A0A6S6XSU9"/>
<dbReference type="InterPro" id="IPR020016">
    <property type="entry name" value="Decahaem-assoc_OM_MtrB/PioB"/>
</dbReference>
<protein>
    <recommendedName>
        <fullName evidence="4">MtrB/PioB family decaheme-associated outer membrane protein</fullName>
    </recommendedName>
</protein>
<reference evidence="2 3" key="1">
    <citation type="submission" date="2020-03" db="EMBL/GenBank/DDBJ databases">
        <authorList>
            <consortium name="Genoscope - CEA"/>
            <person name="William W."/>
        </authorList>
    </citation>
    <scope>NUCLEOTIDE SEQUENCE [LARGE SCALE GENOMIC DNA]</scope>
    <source>
        <strain evidence="3">DSM 16959</strain>
    </source>
</reference>
<evidence type="ECO:0000256" key="1">
    <source>
        <dbReference type="SAM" id="MobiDB-lite"/>
    </source>
</evidence>
<gene>
    <name evidence="2" type="ORF">DENOEST_0650</name>
</gene>
<evidence type="ECO:0000313" key="3">
    <source>
        <dbReference type="Proteomes" id="UP000515733"/>
    </source>
</evidence>
<dbReference type="Proteomes" id="UP000515733">
    <property type="component" value="Chromosome"/>
</dbReference>
<feature type="region of interest" description="Disordered" evidence="1">
    <location>
        <begin position="73"/>
        <end position="101"/>
    </location>
</feature>
<name>A0A6S6XSU9_9PROT</name>
<keyword evidence="3" id="KW-1185">Reference proteome</keyword>
<dbReference type="SUPFAM" id="SSF56935">
    <property type="entry name" value="Porins"/>
    <property type="match status" value="1"/>
</dbReference>
<dbReference type="Pfam" id="PF11854">
    <property type="entry name" value="MtrB_PioB"/>
    <property type="match status" value="1"/>
</dbReference>
<evidence type="ECO:0008006" key="4">
    <source>
        <dbReference type="Google" id="ProtNLM"/>
    </source>
</evidence>
<dbReference type="KEGG" id="doe:DENOEST_0650"/>
<dbReference type="EMBL" id="LR778301">
    <property type="protein sequence ID" value="CAB1367815.1"/>
    <property type="molecule type" value="Genomic_DNA"/>
</dbReference>